<dbReference type="InterPro" id="IPR013210">
    <property type="entry name" value="LRR_N_plant-typ"/>
</dbReference>
<keyword evidence="5 12" id="KW-0812">Transmembrane</keyword>
<keyword evidence="3" id="KW-1003">Cell membrane</keyword>
<keyword evidence="6 13" id="KW-0732">Signal</keyword>
<dbReference type="PRINTS" id="PR00019">
    <property type="entry name" value="LEURICHRPT"/>
</dbReference>
<evidence type="ECO:0000256" key="7">
    <source>
        <dbReference type="ARBA" id="ARBA00022737"/>
    </source>
</evidence>
<evidence type="ECO:0000259" key="15">
    <source>
        <dbReference type="Pfam" id="PF23598"/>
    </source>
</evidence>
<dbReference type="FunFam" id="3.80.10.10:FF:000383">
    <property type="entry name" value="Leucine-rich repeat receptor protein kinase EMS1"/>
    <property type="match status" value="1"/>
</dbReference>
<evidence type="ECO:0000256" key="10">
    <source>
        <dbReference type="ARBA" id="ARBA00023170"/>
    </source>
</evidence>
<evidence type="ECO:0000256" key="2">
    <source>
        <dbReference type="ARBA" id="ARBA00009592"/>
    </source>
</evidence>
<evidence type="ECO:0000256" key="3">
    <source>
        <dbReference type="ARBA" id="ARBA00022475"/>
    </source>
</evidence>
<feature type="domain" description="Disease resistance R13L4/SHOC-2-like LRR" evidence="15">
    <location>
        <begin position="256"/>
        <end position="455"/>
    </location>
</feature>
<evidence type="ECO:0000256" key="4">
    <source>
        <dbReference type="ARBA" id="ARBA00022614"/>
    </source>
</evidence>
<dbReference type="PANTHER" id="PTHR48061">
    <property type="entry name" value="LEUCINE-RICH REPEAT RECEPTOR PROTEIN KINASE EMS1-LIKE-RELATED"/>
    <property type="match status" value="1"/>
</dbReference>
<comment type="similarity">
    <text evidence="2">Belongs to the RLP family.</text>
</comment>
<evidence type="ECO:0000256" key="12">
    <source>
        <dbReference type="SAM" id="Phobius"/>
    </source>
</evidence>
<dbReference type="SUPFAM" id="SSF52058">
    <property type="entry name" value="L domain-like"/>
    <property type="match status" value="2"/>
</dbReference>
<evidence type="ECO:0000259" key="14">
    <source>
        <dbReference type="Pfam" id="PF08263"/>
    </source>
</evidence>
<keyword evidence="4" id="KW-0433">Leucine-rich repeat</keyword>
<dbReference type="FunFam" id="3.80.10.10:FF:000095">
    <property type="entry name" value="LRR receptor-like serine/threonine-protein kinase GSO1"/>
    <property type="match status" value="1"/>
</dbReference>
<sequence>MSKLAAAAAAAAAAVSLLLALQLCCDASISSEHCRPDESIALLQFKNSFVGGVLNDDRMATWKEGSDCCLWEGVTCDHFTSHVVGLHLDCPFNGVDYTPCRWLRETTTALHSDSSLFHLRHLRSLDLSRNGFQGSTIPSNFTQLTNLAHLNLSRSGFSGHIPLGFSHLNKLASLDLSFNGPNGGDQEKALSFADNHDFSNLLLNATGLSKLVLQYMDMSNIKPSSFSNLSRSLTYIDLSDCGLAGTFPESVFRSPNLRVFVLQYNPLLSVQFPSSNWTAGRLKVLSLSSVNVSRQLTIPASIGNLKSLDTLLLENCSLLGSIPASMGNLTSLTYLDLRDNALSAKLPDVLSNLVQLQHLSLRCNKISGWFPDVFGNLSQELTILDVSSNNFTGPIPSLIFNLPQLQYLHLSHNFLTSMAILPPSHMEKLEFLDLSYNMIEGPLSIPWSPSLSYLSVANNKFAGRVPYHMICNLTILSIINLSNNNLSGEIPPCLTNLIQLSTLQLRMNNLHGSFPSVFGNMSSLENLDLNGNALGGSLSQSLTACKMLEVLDVGNNEISGVFPHWLSSLPVLKVLVLHSNSFHGPITTEYMEPVYGFPMLRILDISHNYFDGLLPATLFHKFQSMMMVEEFEKTGVPEYLETSSIYNEYYSVVLIVKGQEMTITRILTIFTTMDLSNNDFRGSIPDAIGELESLKHLNLSHNSLSGPIPSSLVNLTELEALDLSSNQLTGEIPPQLASLTSLENLNLSQNLLQGPIPQGNQLQTFDNTSYIGNEELCGPPLSKKCNGDDGDGNDHHDDSEPEFDGALFDWAFAGAGYGCGLVIGTSAAYIMFTIRKPRWLVDMVDKWIRRQHQARRWRPAITF</sequence>
<evidence type="ECO:0000256" key="5">
    <source>
        <dbReference type="ARBA" id="ARBA00022692"/>
    </source>
</evidence>
<dbReference type="InterPro" id="IPR032675">
    <property type="entry name" value="LRR_dom_sf"/>
</dbReference>
<dbReference type="GO" id="GO:0005886">
    <property type="term" value="C:plasma membrane"/>
    <property type="evidence" value="ECO:0007669"/>
    <property type="project" value="UniProtKB-SubCell"/>
</dbReference>
<reference evidence="16 17" key="1">
    <citation type="submission" date="2024-04" db="EMBL/GenBank/DDBJ databases">
        <authorList>
            <person name="Fracassetti M."/>
        </authorList>
    </citation>
    <scope>NUCLEOTIDE SEQUENCE [LARGE SCALE GENOMIC DNA]</scope>
</reference>
<evidence type="ECO:0000256" key="1">
    <source>
        <dbReference type="ARBA" id="ARBA00004251"/>
    </source>
</evidence>
<feature type="domain" description="Leucine-rich repeat-containing N-terminal plant-type" evidence="14">
    <location>
        <begin position="37"/>
        <end position="77"/>
    </location>
</feature>
<dbReference type="FunFam" id="3.80.10.10:FF:000213">
    <property type="entry name" value="Tyrosine-sulfated glycopeptide receptor 1"/>
    <property type="match status" value="1"/>
</dbReference>
<dbReference type="Gene3D" id="3.80.10.10">
    <property type="entry name" value="Ribonuclease Inhibitor"/>
    <property type="match status" value="3"/>
</dbReference>
<accession>A0AAV2GDX0</accession>
<evidence type="ECO:0000313" key="16">
    <source>
        <dbReference type="EMBL" id="CAL1408936.1"/>
    </source>
</evidence>
<keyword evidence="9 12" id="KW-0472">Membrane</keyword>
<dbReference type="SMART" id="SM00365">
    <property type="entry name" value="LRR_SD22"/>
    <property type="match status" value="6"/>
</dbReference>
<dbReference type="SMART" id="SM00369">
    <property type="entry name" value="LRR_TYP"/>
    <property type="match status" value="9"/>
</dbReference>
<evidence type="ECO:0000256" key="8">
    <source>
        <dbReference type="ARBA" id="ARBA00022989"/>
    </source>
</evidence>
<feature type="signal peptide" evidence="13">
    <location>
        <begin position="1"/>
        <end position="27"/>
    </location>
</feature>
<evidence type="ECO:0000313" key="17">
    <source>
        <dbReference type="Proteomes" id="UP001497516"/>
    </source>
</evidence>
<dbReference type="InterPro" id="IPR055414">
    <property type="entry name" value="LRR_R13L4/SHOC2-like"/>
</dbReference>
<feature type="chain" id="PRO_5043550632" description="Leucine-rich repeat-containing N-terminal plant-type domain-containing protein" evidence="13">
    <location>
        <begin position="28"/>
        <end position="863"/>
    </location>
</feature>
<feature type="transmembrane region" description="Helical" evidence="12">
    <location>
        <begin position="810"/>
        <end position="832"/>
    </location>
</feature>
<dbReference type="AlphaFoldDB" id="A0AAV2GDX0"/>
<dbReference type="InterPro" id="IPR001611">
    <property type="entry name" value="Leu-rich_rpt"/>
</dbReference>
<evidence type="ECO:0000256" key="6">
    <source>
        <dbReference type="ARBA" id="ARBA00022729"/>
    </source>
</evidence>
<dbReference type="Pfam" id="PF08263">
    <property type="entry name" value="LRRNT_2"/>
    <property type="match status" value="1"/>
</dbReference>
<dbReference type="Pfam" id="PF23598">
    <property type="entry name" value="LRR_14"/>
    <property type="match status" value="1"/>
</dbReference>
<keyword evidence="17" id="KW-1185">Reference proteome</keyword>
<dbReference type="SUPFAM" id="SSF52047">
    <property type="entry name" value="RNI-like"/>
    <property type="match status" value="1"/>
</dbReference>
<comment type="subcellular location">
    <subcellularLocation>
        <location evidence="1">Cell membrane</location>
        <topology evidence="1">Single-pass type I membrane protein</topology>
    </subcellularLocation>
</comment>
<proteinExistence type="inferred from homology"/>
<keyword evidence="7" id="KW-0677">Repeat</keyword>
<evidence type="ECO:0000256" key="13">
    <source>
        <dbReference type="SAM" id="SignalP"/>
    </source>
</evidence>
<evidence type="ECO:0000256" key="11">
    <source>
        <dbReference type="ARBA" id="ARBA00023180"/>
    </source>
</evidence>
<keyword evidence="10" id="KW-0675">Receptor</keyword>
<dbReference type="PROSITE" id="PS51450">
    <property type="entry name" value="LRR"/>
    <property type="match status" value="2"/>
</dbReference>
<dbReference type="EMBL" id="OZ034821">
    <property type="protein sequence ID" value="CAL1408936.1"/>
    <property type="molecule type" value="Genomic_DNA"/>
</dbReference>
<evidence type="ECO:0000256" key="9">
    <source>
        <dbReference type="ARBA" id="ARBA00023136"/>
    </source>
</evidence>
<keyword evidence="11" id="KW-0325">Glycoprotein</keyword>
<keyword evidence="8 12" id="KW-1133">Transmembrane helix</keyword>
<name>A0AAV2GDX0_9ROSI</name>
<dbReference type="InterPro" id="IPR046956">
    <property type="entry name" value="RLP23-like"/>
</dbReference>
<organism evidence="16 17">
    <name type="scientific">Linum trigynum</name>
    <dbReference type="NCBI Taxonomy" id="586398"/>
    <lineage>
        <taxon>Eukaryota</taxon>
        <taxon>Viridiplantae</taxon>
        <taxon>Streptophyta</taxon>
        <taxon>Embryophyta</taxon>
        <taxon>Tracheophyta</taxon>
        <taxon>Spermatophyta</taxon>
        <taxon>Magnoliopsida</taxon>
        <taxon>eudicotyledons</taxon>
        <taxon>Gunneridae</taxon>
        <taxon>Pentapetalae</taxon>
        <taxon>rosids</taxon>
        <taxon>fabids</taxon>
        <taxon>Malpighiales</taxon>
        <taxon>Linaceae</taxon>
        <taxon>Linum</taxon>
    </lineage>
</organism>
<gene>
    <name evidence="16" type="ORF">LTRI10_LOCUS48487</name>
</gene>
<protein>
    <recommendedName>
        <fullName evidence="18">Leucine-rich repeat-containing N-terminal plant-type domain-containing protein</fullName>
    </recommendedName>
</protein>
<dbReference type="Pfam" id="PF00560">
    <property type="entry name" value="LRR_1"/>
    <property type="match status" value="5"/>
</dbReference>
<dbReference type="InterPro" id="IPR003591">
    <property type="entry name" value="Leu-rich_rpt_typical-subtyp"/>
</dbReference>
<evidence type="ECO:0008006" key="18">
    <source>
        <dbReference type="Google" id="ProtNLM"/>
    </source>
</evidence>
<dbReference type="Pfam" id="PF13855">
    <property type="entry name" value="LRR_8"/>
    <property type="match status" value="1"/>
</dbReference>
<dbReference type="PANTHER" id="PTHR48061:SF46">
    <property type="entry name" value="LEUCINE-RICH REPEAT-CONTAINING N-TERMINAL PLANT-TYPE DOMAIN-CONTAINING PROTEIN"/>
    <property type="match status" value="1"/>
</dbReference>
<dbReference type="Proteomes" id="UP001497516">
    <property type="component" value="Chromosome 8"/>
</dbReference>